<dbReference type="GO" id="GO:0003700">
    <property type="term" value="F:DNA-binding transcription factor activity"/>
    <property type="evidence" value="ECO:0007669"/>
    <property type="project" value="TreeGrafter"/>
</dbReference>
<keyword evidence="1" id="KW-0805">Transcription regulation</keyword>
<dbReference type="Gene3D" id="1.10.10.60">
    <property type="entry name" value="Homeodomain-like"/>
    <property type="match status" value="1"/>
</dbReference>
<feature type="DNA-binding region" description="H-T-H motif" evidence="4">
    <location>
        <begin position="30"/>
        <end position="49"/>
    </location>
</feature>
<sequence length="192" mass="21158">MPRPLSAAARTKMLDAAQAIIIADGIDACTVDEVARRSGVAKTTIYRHFANGDEVVIAAVECIKTDVEAPDTGSLAGDLRAMVERFVDGVEPTVSRRLFVSMLHRAIDHPQFEQAFRRTREAEYGPLRIVLQRAIARGEVDPEIDVTLAMQFLQGPFLVQHLLRPDAIALDERLDQMIELSCRALAPQPVTA</sequence>
<dbReference type="AlphaFoldDB" id="A0A4R7I526"/>
<name>A0A4R7I526_9ACTN</name>
<dbReference type="InterPro" id="IPR001647">
    <property type="entry name" value="HTH_TetR"/>
</dbReference>
<dbReference type="PRINTS" id="PR00455">
    <property type="entry name" value="HTHTETR"/>
</dbReference>
<dbReference type="InterPro" id="IPR036271">
    <property type="entry name" value="Tet_transcr_reg_TetR-rel_C_sf"/>
</dbReference>
<evidence type="ECO:0000256" key="2">
    <source>
        <dbReference type="ARBA" id="ARBA00023125"/>
    </source>
</evidence>
<dbReference type="SUPFAM" id="SSF46689">
    <property type="entry name" value="Homeodomain-like"/>
    <property type="match status" value="1"/>
</dbReference>
<gene>
    <name evidence="6" type="ORF">BDK89_3974</name>
</gene>
<feature type="domain" description="HTH tetR-type" evidence="5">
    <location>
        <begin position="7"/>
        <end position="67"/>
    </location>
</feature>
<accession>A0A4R7I526</accession>
<comment type="caution">
    <text evidence="6">The sequence shown here is derived from an EMBL/GenBank/DDBJ whole genome shotgun (WGS) entry which is preliminary data.</text>
</comment>
<evidence type="ECO:0000313" key="6">
    <source>
        <dbReference type="EMBL" id="TDT18354.1"/>
    </source>
</evidence>
<dbReference type="InterPro" id="IPR050109">
    <property type="entry name" value="HTH-type_TetR-like_transc_reg"/>
</dbReference>
<evidence type="ECO:0000313" key="7">
    <source>
        <dbReference type="Proteomes" id="UP000294558"/>
    </source>
</evidence>
<organism evidence="6 7">
    <name type="scientific">Ilumatobacter fluminis</name>
    <dbReference type="NCBI Taxonomy" id="467091"/>
    <lineage>
        <taxon>Bacteria</taxon>
        <taxon>Bacillati</taxon>
        <taxon>Actinomycetota</taxon>
        <taxon>Acidimicrobiia</taxon>
        <taxon>Acidimicrobiales</taxon>
        <taxon>Ilumatobacteraceae</taxon>
        <taxon>Ilumatobacter</taxon>
    </lineage>
</organism>
<dbReference type="GO" id="GO:0000976">
    <property type="term" value="F:transcription cis-regulatory region binding"/>
    <property type="evidence" value="ECO:0007669"/>
    <property type="project" value="TreeGrafter"/>
</dbReference>
<dbReference type="PROSITE" id="PS50977">
    <property type="entry name" value="HTH_TETR_2"/>
    <property type="match status" value="1"/>
</dbReference>
<protein>
    <submittedName>
        <fullName evidence="6">TetR family transcriptional regulator</fullName>
    </submittedName>
</protein>
<evidence type="ECO:0000259" key="5">
    <source>
        <dbReference type="PROSITE" id="PS50977"/>
    </source>
</evidence>
<dbReference type="Pfam" id="PF00440">
    <property type="entry name" value="TetR_N"/>
    <property type="match status" value="1"/>
</dbReference>
<dbReference type="InterPro" id="IPR011075">
    <property type="entry name" value="TetR_C"/>
</dbReference>
<dbReference type="Pfam" id="PF16859">
    <property type="entry name" value="TetR_C_11"/>
    <property type="match status" value="1"/>
</dbReference>
<evidence type="ECO:0000256" key="4">
    <source>
        <dbReference type="PROSITE-ProRule" id="PRU00335"/>
    </source>
</evidence>
<dbReference type="InterPro" id="IPR009057">
    <property type="entry name" value="Homeodomain-like_sf"/>
</dbReference>
<evidence type="ECO:0000256" key="1">
    <source>
        <dbReference type="ARBA" id="ARBA00023015"/>
    </source>
</evidence>
<proteinExistence type="predicted"/>
<keyword evidence="7" id="KW-1185">Reference proteome</keyword>
<dbReference type="PANTHER" id="PTHR30055">
    <property type="entry name" value="HTH-TYPE TRANSCRIPTIONAL REGULATOR RUTR"/>
    <property type="match status" value="1"/>
</dbReference>
<dbReference type="EMBL" id="SOAU01000001">
    <property type="protein sequence ID" value="TDT18354.1"/>
    <property type="molecule type" value="Genomic_DNA"/>
</dbReference>
<dbReference type="Gene3D" id="1.10.357.10">
    <property type="entry name" value="Tetracycline Repressor, domain 2"/>
    <property type="match status" value="1"/>
</dbReference>
<dbReference type="SUPFAM" id="SSF48498">
    <property type="entry name" value="Tetracyclin repressor-like, C-terminal domain"/>
    <property type="match status" value="1"/>
</dbReference>
<keyword evidence="3" id="KW-0804">Transcription</keyword>
<dbReference type="RefSeq" id="WP_166657710.1">
    <property type="nucleotide sequence ID" value="NZ_JAVJPS010000009.1"/>
</dbReference>
<dbReference type="Proteomes" id="UP000294558">
    <property type="component" value="Unassembled WGS sequence"/>
</dbReference>
<dbReference type="PANTHER" id="PTHR30055:SF148">
    <property type="entry name" value="TETR-FAMILY TRANSCRIPTIONAL REGULATOR"/>
    <property type="match status" value="1"/>
</dbReference>
<evidence type="ECO:0000256" key="3">
    <source>
        <dbReference type="ARBA" id="ARBA00023163"/>
    </source>
</evidence>
<keyword evidence="2 4" id="KW-0238">DNA-binding</keyword>
<reference evidence="6 7" key="1">
    <citation type="submission" date="2019-03" db="EMBL/GenBank/DDBJ databases">
        <title>Sequencing the genomes of 1000 actinobacteria strains.</title>
        <authorList>
            <person name="Klenk H.-P."/>
        </authorList>
    </citation>
    <scope>NUCLEOTIDE SEQUENCE [LARGE SCALE GENOMIC DNA]</scope>
    <source>
        <strain evidence="6 7">DSM 18936</strain>
    </source>
</reference>